<dbReference type="InterPro" id="IPR043504">
    <property type="entry name" value="Peptidase_S1_PA_chymotrypsin"/>
</dbReference>
<name>A0A4C1TDU8_EUMVA</name>
<proteinExistence type="predicted"/>
<sequence length="398" mass="44442">MALLGYRPRHAGDEPRWLCGGSLVSRRHVLTAAHCIHKHENDLSVSNEYSNKSMRIVGTKFHTAGLEEIGILLRDRTEENVIVKPYIVRLGDLDISKDDDGATPLDVPIARAEKHESYNPTAFTDDIGLLLLQHDVQYTRKCHRSEQQTERPAGYGATYARYALEPCRDQFGCSADGPIRHVRYHTLTEYRSEVTAATVVFRPVNENCVDPLPPPSQYIPLYHLTPFITPPPLHEISHSCRQHAGGSSGVPTLIQPICLPAEAELRARSFENYNPIVAGWGNTEFRGPSAPHLQALQLPVVSNEYCAEAYAAYKKQHIDERVLCAGYRRGGRDACQGDSGGPLMQPIWSQQTFKTYFYQIGVVSFGKNCAEAGYPGVYTRITHYVPWLQRKITGEAAA</sequence>
<reference evidence="4 5" key="1">
    <citation type="journal article" date="2019" name="Commun. Biol.">
        <title>The bagworm genome reveals a unique fibroin gene that provides high tensile strength.</title>
        <authorList>
            <person name="Kono N."/>
            <person name="Nakamura H."/>
            <person name="Ohtoshi R."/>
            <person name="Tomita M."/>
            <person name="Numata K."/>
            <person name="Arakawa K."/>
        </authorList>
    </citation>
    <scope>NUCLEOTIDE SEQUENCE [LARGE SCALE GENOMIC DNA]</scope>
</reference>
<evidence type="ECO:0000256" key="2">
    <source>
        <dbReference type="RuleBase" id="RU363034"/>
    </source>
</evidence>
<dbReference type="PROSITE" id="PS50240">
    <property type="entry name" value="TRYPSIN_DOM"/>
    <property type="match status" value="1"/>
</dbReference>
<feature type="domain" description="Peptidase S1" evidence="3">
    <location>
        <begin position="1"/>
        <end position="393"/>
    </location>
</feature>
<dbReference type="AlphaFoldDB" id="A0A4C1TDU8"/>
<evidence type="ECO:0000313" key="5">
    <source>
        <dbReference type="Proteomes" id="UP000299102"/>
    </source>
</evidence>
<dbReference type="InterPro" id="IPR001254">
    <property type="entry name" value="Trypsin_dom"/>
</dbReference>
<dbReference type="InterPro" id="IPR033116">
    <property type="entry name" value="TRYPSIN_SER"/>
</dbReference>
<dbReference type="Gene3D" id="2.40.10.10">
    <property type="entry name" value="Trypsin-like serine proteases"/>
    <property type="match status" value="2"/>
</dbReference>
<dbReference type="STRING" id="151549.A0A4C1TDU8"/>
<keyword evidence="2" id="KW-0720">Serine protease</keyword>
<protein>
    <submittedName>
        <fullName evidence="4">Venom serine protease Bi-VSP</fullName>
    </submittedName>
</protein>
<evidence type="ECO:0000259" key="3">
    <source>
        <dbReference type="PROSITE" id="PS50240"/>
    </source>
</evidence>
<evidence type="ECO:0000256" key="1">
    <source>
        <dbReference type="ARBA" id="ARBA00023157"/>
    </source>
</evidence>
<dbReference type="OrthoDB" id="425190at2759"/>
<dbReference type="CDD" id="cd00190">
    <property type="entry name" value="Tryp_SPc"/>
    <property type="match status" value="1"/>
</dbReference>
<dbReference type="PANTHER" id="PTHR24258:SF116">
    <property type="entry name" value="FI16631P1-RELATED"/>
    <property type="match status" value="1"/>
</dbReference>
<dbReference type="Proteomes" id="UP000299102">
    <property type="component" value="Unassembled WGS sequence"/>
</dbReference>
<dbReference type="SUPFAM" id="SSF50494">
    <property type="entry name" value="Trypsin-like serine proteases"/>
    <property type="match status" value="2"/>
</dbReference>
<keyword evidence="1" id="KW-1015">Disulfide bond</keyword>
<dbReference type="PANTHER" id="PTHR24258">
    <property type="entry name" value="SERINE PROTEASE-RELATED"/>
    <property type="match status" value="1"/>
</dbReference>
<dbReference type="Pfam" id="PF00089">
    <property type="entry name" value="Trypsin"/>
    <property type="match status" value="2"/>
</dbReference>
<comment type="caution">
    <text evidence="4">The sequence shown here is derived from an EMBL/GenBank/DDBJ whole genome shotgun (WGS) entry which is preliminary data.</text>
</comment>
<dbReference type="FunFam" id="2.40.10.10:FF:000134">
    <property type="entry name" value="Uncharacterized protein, isoform B"/>
    <property type="match status" value="1"/>
</dbReference>
<gene>
    <name evidence="4" type="ORF">EVAR_77721_1</name>
</gene>
<evidence type="ECO:0000313" key="4">
    <source>
        <dbReference type="EMBL" id="GBP11577.1"/>
    </source>
</evidence>
<dbReference type="InterPro" id="IPR001314">
    <property type="entry name" value="Peptidase_S1A"/>
</dbReference>
<keyword evidence="5" id="KW-1185">Reference proteome</keyword>
<dbReference type="PRINTS" id="PR00722">
    <property type="entry name" value="CHYMOTRYPSIN"/>
</dbReference>
<organism evidence="4 5">
    <name type="scientific">Eumeta variegata</name>
    <name type="common">Bagworm moth</name>
    <name type="synonym">Eumeta japonica</name>
    <dbReference type="NCBI Taxonomy" id="151549"/>
    <lineage>
        <taxon>Eukaryota</taxon>
        <taxon>Metazoa</taxon>
        <taxon>Ecdysozoa</taxon>
        <taxon>Arthropoda</taxon>
        <taxon>Hexapoda</taxon>
        <taxon>Insecta</taxon>
        <taxon>Pterygota</taxon>
        <taxon>Neoptera</taxon>
        <taxon>Endopterygota</taxon>
        <taxon>Lepidoptera</taxon>
        <taxon>Glossata</taxon>
        <taxon>Ditrysia</taxon>
        <taxon>Tineoidea</taxon>
        <taxon>Psychidae</taxon>
        <taxon>Oiketicinae</taxon>
        <taxon>Eumeta</taxon>
    </lineage>
</organism>
<dbReference type="GO" id="GO:0006508">
    <property type="term" value="P:proteolysis"/>
    <property type="evidence" value="ECO:0007669"/>
    <property type="project" value="UniProtKB-KW"/>
</dbReference>
<dbReference type="GO" id="GO:0004252">
    <property type="term" value="F:serine-type endopeptidase activity"/>
    <property type="evidence" value="ECO:0007669"/>
    <property type="project" value="InterPro"/>
</dbReference>
<keyword evidence="2 4" id="KW-0645">Protease</keyword>
<dbReference type="PROSITE" id="PS00134">
    <property type="entry name" value="TRYPSIN_HIS"/>
    <property type="match status" value="1"/>
</dbReference>
<dbReference type="InterPro" id="IPR009003">
    <property type="entry name" value="Peptidase_S1_PA"/>
</dbReference>
<dbReference type="SMART" id="SM00020">
    <property type="entry name" value="Tryp_SPc"/>
    <property type="match status" value="1"/>
</dbReference>
<dbReference type="PROSITE" id="PS00135">
    <property type="entry name" value="TRYPSIN_SER"/>
    <property type="match status" value="1"/>
</dbReference>
<dbReference type="EMBL" id="BGZK01000047">
    <property type="protein sequence ID" value="GBP11577.1"/>
    <property type="molecule type" value="Genomic_DNA"/>
</dbReference>
<accession>A0A4C1TDU8</accession>
<keyword evidence="2" id="KW-0378">Hydrolase</keyword>
<dbReference type="InterPro" id="IPR018114">
    <property type="entry name" value="TRYPSIN_HIS"/>
</dbReference>